<feature type="signal peptide" evidence="1">
    <location>
        <begin position="1"/>
        <end position="19"/>
    </location>
</feature>
<dbReference type="RefSeq" id="WP_106266839.1">
    <property type="nucleotide sequence ID" value="NZ_PVTQ01000012.1"/>
</dbReference>
<sequence length="181" mass="19377">MPRNPKAMRLIAAAGLTMAASGCMMQQTPRAVEQLPLAPAAQTKELAELKDALDGRTPMTAILAGGPKTEQIVPLKGMGYAQVAGQPGKTTNEKRLMAIRAARLEAMRDLAEQIHGLHISSTSTVNDMVLRSDYIRGVVEGQIRGARTTAINPKSADTFEVVLTLDADVVRYIVRAAKKGL</sequence>
<proteinExistence type="predicted"/>
<evidence type="ECO:0000313" key="3">
    <source>
        <dbReference type="EMBL" id="PRY86442.1"/>
    </source>
</evidence>
<dbReference type="InterPro" id="IPR024952">
    <property type="entry name" value="LPP20-like_dom"/>
</dbReference>
<feature type="chain" id="PRO_5015734380" description="Lipoprotein LPP20-like domain-containing protein" evidence="1">
    <location>
        <begin position="20"/>
        <end position="181"/>
    </location>
</feature>
<reference evidence="3 4" key="1">
    <citation type="submission" date="2018-03" db="EMBL/GenBank/DDBJ databases">
        <title>Genomic Encyclopedia of Archaeal and Bacterial Type Strains, Phase II (KMG-II): from individual species to whole genera.</title>
        <authorList>
            <person name="Goeker M."/>
        </authorList>
    </citation>
    <scope>NUCLEOTIDE SEQUENCE [LARGE SCALE GENOMIC DNA]</scope>
    <source>
        <strain evidence="3 4">DSM 100212</strain>
    </source>
</reference>
<evidence type="ECO:0000313" key="4">
    <source>
        <dbReference type="Proteomes" id="UP000238392"/>
    </source>
</evidence>
<dbReference type="PROSITE" id="PS51257">
    <property type="entry name" value="PROKAR_LIPOPROTEIN"/>
    <property type="match status" value="1"/>
</dbReference>
<protein>
    <recommendedName>
        <fullName evidence="2">Lipoprotein LPP20-like domain-containing protein</fullName>
    </recommendedName>
</protein>
<name>A0A2T0WIF5_9RHOB</name>
<dbReference type="Proteomes" id="UP000238392">
    <property type="component" value="Unassembled WGS sequence"/>
</dbReference>
<evidence type="ECO:0000259" key="2">
    <source>
        <dbReference type="Pfam" id="PF02169"/>
    </source>
</evidence>
<dbReference type="EMBL" id="PVTQ01000012">
    <property type="protein sequence ID" value="PRY86442.1"/>
    <property type="molecule type" value="Genomic_DNA"/>
</dbReference>
<organism evidence="3 4">
    <name type="scientific">Donghicola tyrosinivorans</name>
    <dbReference type="NCBI Taxonomy" id="1652492"/>
    <lineage>
        <taxon>Bacteria</taxon>
        <taxon>Pseudomonadati</taxon>
        <taxon>Pseudomonadota</taxon>
        <taxon>Alphaproteobacteria</taxon>
        <taxon>Rhodobacterales</taxon>
        <taxon>Roseobacteraceae</taxon>
        <taxon>Donghicola</taxon>
    </lineage>
</organism>
<evidence type="ECO:0000256" key="1">
    <source>
        <dbReference type="SAM" id="SignalP"/>
    </source>
</evidence>
<keyword evidence="1" id="KW-0732">Signal</keyword>
<dbReference type="AlphaFoldDB" id="A0A2T0WIF5"/>
<accession>A0A2T0WIF5</accession>
<dbReference type="OrthoDB" id="7348506at2"/>
<feature type="domain" description="Lipoprotein LPP20-like" evidence="2">
    <location>
        <begin position="88"/>
        <end position="166"/>
    </location>
</feature>
<gene>
    <name evidence="3" type="ORF">CLV74_11281</name>
</gene>
<dbReference type="Pfam" id="PF02169">
    <property type="entry name" value="LPP20"/>
    <property type="match status" value="1"/>
</dbReference>
<comment type="caution">
    <text evidence="3">The sequence shown here is derived from an EMBL/GenBank/DDBJ whole genome shotgun (WGS) entry which is preliminary data.</text>
</comment>
<keyword evidence="4" id="KW-1185">Reference proteome</keyword>